<dbReference type="AlphaFoldDB" id="A0A2D3VH39"/>
<sequence length="702" mass="76885">MQSHHDGLETHFGFHWHAPVVMVSSLLVGTGLAAGHHAFYSSLTGSAVSSNPINVVGWTTTQQQINIAIGTAFAFLVKASLILACSTAYMQLLFRAINRKSFKLSTLDNWFGGLNDLWSLGCLASYWRYPLVTLVALTCWLLPIAAIISPASLSVVFDQVHPSPVLNVIVPQPALDSMAFGTFYDLPDDNGSQRFSQMGPNNEVSRIAYAAAAAGNILSIDPPGVNATWNLDLDAPRFSCSPLEADVLRDVKSNLIDVFNNYTANGTWPHITNIMFSYLSWAAYANDTSPMPFKWRSATNGWTLQEGSTPYFLGVGVDLFLTIVPRAELSFLRGDENLADRPLNLSAVRKGDRAIAEDKAILIDWYFDTATTLRCRAIPTTYRLNFEYGGAHDQHVRIESATDAVEPDWNSTVFYTNGHSDQLSIFTDNERDTKNITSLAARALRLSSYSAIQQAMMNLLLGAGNSDSKAQGKARMMTDRGVMWTSQTQVFGTVLGSSTIEMHALGQGLSNGYNMTLNDSGTALDQAVSLLPSIPDRPRRPFKDALEELFFNITISMASSSMLTYNSTSPLAPTSTDVTLKIFTNVYSYGSDKLWLAYGIAIGVTTLNVLVGLWAIVQTGASFTANFSTIVRVAKNAVIEADMRETRLPGRDPLPKRLAKAEIQLLEGEGLLGMKRHESEESIQQVHVVGYAPPRLDSLGWR</sequence>
<feature type="transmembrane region" description="Helical" evidence="1">
    <location>
        <begin position="595"/>
        <end position="617"/>
    </location>
</feature>
<dbReference type="RefSeq" id="XP_023626932.1">
    <property type="nucleotide sequence ID" value="XM_023771164.1"/>
</dbReference>
<reference evidence="2 3" key="1">
    <citation type="submission" date="2016-03" db="EMBL/GenBank/DDBJ databases">
        <authorList>
            <person name="Ploux O."/>
        </authorList>
    </citation>
    <scope>NUCLEOTIDE SEQUENCE [LARGE SCALE GENOMIC DNA]</scope>
    <source>
        <strain evidence="2 3">URUG2</strain>
    </source>
</reference>
<evidence type="ECO:0000256" key="1">
    <source>
        <dbReference type="SAM" id="Phobius"/>
    </source>
</evidence>
<dbReference type="Proteomes" id="UP000225277">
    <property type="component" value="Unassembled WGS sequence"/>
</dbReference>
<protein>
    <submittedName>
        <fullName evidence="2">Uncharacterized protein</fullName>
    </submittedName>
</protein>
<dbReference type="PANTHER" id="PTHR35041:SF6">
    <property type="entry name" value="FORMYLMETHIONINE DEFORMYLASE-LIKE PROTEIN-RELATED"/>
    <property type="match status" value="1"/>
</dbReference>
<keyword evidence="1" id="KW-1133">Transmembrane helix</keyword>
<dbReference type="GeneID" id="35601047"/>
<proteinExistence type="predicted"/>
<name>A0A2D3VH39_9PEZI</name>
<feature type="transmembrane region" description="Helical" evidence="1">
    <location>
        <begin position="135"/>
        <end position="157"/>
    </location>
</feature>
<gene>
    <name evidence="2" type="ORF">RCC_05900</name>
</gene>
<evidence type="ECO:0000313" key="3">
    <source>
        <dbReference type="Proteomes" id="UP000225277"/>
    </source>
</evidence>
<feature type="transmembrane region" description="Helical" evidence="1">
    <location>
        <begin position="67"/>
        <end position="89"/>
    </location>
</feature>
<organism evidence="2 3">
    <name type="scientific">Ramularia collo-cygni</name>
    <dbReference type="NCBI Taxonomy" id="112498"/>
    <lineage>
        <taxon>Eukaryota</taxon>
        <taxon>Fungi</taxon>
        <taxon>Dikarya</taxon>
        <taxon>Ascomycota</taxon>
        <taxon>Pezizomycotina</taxon>
        <taxon>Dothideomycetes</taxon>
        <taxon>Dothideomycetidae</taxon>
        <taxon>Mycosphaerellales</taxon>
        <taxon>Mycosphaerellaceae</taxon>
        <taxon>Ramularia</taxon>
    </lineage>
</organism>
<keyword evidence="1" id="KW-0472">Membrane</keyword>
<keyword evidence="1" id="KW-0812">Transmembrane</keyword>
<dbReference type="STRING" id="112498.A0A2D3VH39"/>
<feature type="transmembrane region" description="Helical" evidence="1">
    <location>
        <begin position="12"/>
        <end position="34"/>
    </location>
</feature>
<dbReference type="OrthoDB" id="5322539at2759"/>
<dbReference type="EMBL" id="FJUY01000008">
    <property type="protein sequence ID" value="CZT20043.1"/>
    <property type="molecule type" value="Genomic_DNA"/>
</dbReference>
<keyword evidence="3" id="KW-1185">Reference proteome</keyword>
<accession>A0A2D3VH39</accession>
<dbReference type="PANTHER" id="PTHR35041">
    <property type="entry name" value="MEDIATOR OF RNA POLYMERASE II TRANSCRIPTION SUBUNIT 1"/>
    <property type="match status" value="1"/>
</dbReference>
<evidence type="ECO:0000313" key="2">
    <source>
        <dbReference type="EMBL" id="CZT20043.1"/>
    </source>
</evidence>